<sequence>MLKRTITLALTVVCFFAFAAVVAGNDNVAGGNHAGNDSSALAIKADSLEYNSKEKIYYLKGNASLLKGASFVSADYIEFHEEQSIAVAKGSVYYDDNEITIRARSAVLNTAKKTGSLIQASVFVKNGNYHVTGEYLIKLSDTEYRIQNANITTCDSIPWDWCIYAQEAEIEVDEEIRATGVIGKVADRSVLYTPVFSAALRRKTGFLIPGLGFHSDKGTYVSIPFYWAISENRDMTIVAENLTRRGLAEGVEYRYVEPGGIQGTWWVYHQHDKVVGKDYVMVKGTHTQDMDNGVSAFFNVNYLNESDYYKQYSPQFQVSIQRFLESTAEASYSTDKYRAYVLSQYFTDLQYKTGLASQKLPELGLSLHPTDLWQSDVIPGRFSVTSSVANFTSDDGIKGQRLYVSP</sequence>
<keyword evidence="2" id="KW-0732">Signal</keyword>
<dbReference type="Pfam" id="PF03968">
    <property type="entry name" value="LptD_N"/>
    <property type="match status" value="1"/>
</dbReference>
<proteinExistence type="predicted"/>
<name>A0ABS6RZK6_9BACT</name>
<comment type="caution">
    <text evidence="5">The sequence shown here is derived from an EMBL/GenBank/DDBJ whole genome shotgun (WGS) entry which is preliminary data.</text>
</comment>
<dbReference type="Proteomes" id="UP001196980">
    <property type="component" value="Unassembled WGS sequence"/>
</dbReference>
<feature type="domain" description="Organic solvent tolerance-like N-terminal" evidence="3">
    <location>
        <begin position="43"/>
        <end position="139"/>
    </location>
</feature>
<evidence type="ECO:0000313" key="6">
    <source>
        <dbReference type="Proteomes" id="UP001196980"/>
    </source>
</evidence>
<dbReference type="PANTHER" id="PTHR30189:SF1">
    <property type="entry name" value="LPS-ASSEMBLY PROTEIN LPTD"/>
    <property type="match status" value="1"/>
</dbReference>
<feature type="domain" description="LptD C-terminal" evidence="4">
    <location>
        <begin position="277"/>
        <end position="406"/>
    </location>
</feature>
<feature type="signal peptide" evidence="2">
    <location>
        <begin position="1"/>
        <end position="19"/>
    </location>
</feature>
<dbReference type="Pfam" id="PF04453">
    <property type="entry name" value="LptD"/>
    <property type="match status" value="1"/>
</dbReference>
<reference evidence="5 6" key="1">
    <citation type="journal article" date="2020" name="J Geophys Res Biogeosci">
        <title>Magnetotaxis as an Adaptation to Enable Bacterial Shuttling of Microbial Sulfur and Sulfur Cycling Across Aquatic Oxic#Anoxic Interfaces.</title>
        <authorList>
            <person name="Li J."/>
            <person name="Liu P."/>
            <person name="Wang J."/>
            <person name="Roberts A.P."/>
            <person name="Pan Y."/>
        </authorList>
    </citation>
    <scope>NUCLEOTIDE SEQUENCE [LARGE SCALE GENOMIC DNA]</scope>
    <source>
        <strain evidence="5 6">MYR-1_YQ</strain>
    </source>
</reference>
<dbReference type="InterPro" id="IPR005653">
    <property type="entry name" value="OstA-like_N"/>
</dbReference>
<keyword evidence="1" id="KW-0472">Membrane</keyword>
<evidence type="ECO:0000313" key="5">
    <source>
        <dbReference type="EMBL" id="MBV6341559.1"/>
    </source>
</evidence>
<accession>A0ABS6RZK6</accession>
<feature type="non-terminal residue" evidence="5">
    <location>
        <position position="406"/>
    </location>
</feature>
<protein>
    <submittedName>
        <fullName evidence="5">LPS-assembly protein LptD</fullName>
    </submittedName>
</protein>
<dbReference type="InterPro" id="IPR007543">
    <property type="entry name" value="LptD_C"/>
</dbReference>
<dbReference type="EMBL" id="JABXWD010000122">
    <property type="protein sequence ID" value="MBV6341559.1"/>
    <property type="molecule type" value="Genomic_DNA"/>
</dbReference>
<feature type="chain" id="PRO_5047291422" evidence="2">
    <location>
        <begin position="20"/>
        <end position="406"/>
    </location>
</feature>
<gene>
    <name evidence="5" type="ORF">HWQ67_08170</name>
</gene>
<evidence type="ECO:0000259" key="4">
    <source>
        <dbReference type="Pfam" id="PF04453"/>
    </source>
</evidence>
<keyword evidence="6" id="KW-1185">Reference proteome</keyword>
<evidence type="ECO:0000256" key="2">
    <source>
        <dbReference type="SAM" id="SignalP"/>
    </source>
</evidence>
<dbReference type="InterPro" id="IPR050218">
    <property type="entry name" value="LptD"/>
</dbReference>
<dbReference type="RefSeq" id="WP_218252193.1">
    <property type="nucleotide sequence ID" value="NZ_JABXWD010000122.1"/>
</dbReference>
<organism evidence="5 6">
    <name type="scientific">Candidatus Magnetobacterium casense</name>
    <dbReference type="NCBI Taxonomy" id="1455061"/>
    <lineage>
        <taxon>Bacteria</taxon>
        <taxon>Pseudomonadati</taxon>
        <taxon>Nitrospirota</taxon>
        <taxon>Thermodesulfovibrionia</taxon>
        <taxon>Thermodesulfovibrionales</taxon>
        <taxon>Candidatus Magnetobacteriaceae</taxon>
        <taxon>Candidatus Magnetobacterium</taxon>
    </lineage>
</organism>
<keyword evidence="1" id="KW-0998">Cell outer membrane</keyword>
<dbReference type="PANTHER" id="PTHR30189">
    <property type="entry name" value="LPS-ASSEMBLY PROTEIN"/>
    <property type="match status" value="1"/>
</dbReference>
<evidence type="ECO:0000256" key="1">
    <source>
        <dbReference type="ARBA" id="ARBA00023237"/>
    </source>
</evidence>
<evidence type="ECO:0000259" key="3">
    <source>
        <dbReference type="Pfam" id="PF03968"/>
    </source>
</evidence>